<reference evidence="2" key="1">
    <citation type="journal article" date="2024" name="Proc. Natl. Acad. Sci. U.S.A.">
        <title>Extraordinary preservation of gene collinearity over three hundred million years revealed in homosporous lycophytes.</title>
        <authorList>
            <person name="Li C."/>
            <person name="Wickell D."/>
            <person name="Kuo L.Y."/>
            <person name="Chen X."/>
            <person name="Nie B."/>
            <person name="Liao X."/>
            <person name="Peng D."/>
            <person name="Ji J."/>
            <person name="Jenkins J."/>
            <person name="Williams M."/>
            <person name="Shu S."/>
            <person name="Plott C."/>
            <person name="Barry K."/>
            <person name="Rajasekar S."/>
            <person name="Grimwood J."/>
            <person name="Han X."/>
            <person name="Sun S."/>
            <person name="Hou Z."/>
            <person name="He W."/>
            <person name="Dai G."/>
            <person name="Sun C."/>
            <person name="Schmutz J."/>
            <person name="Leebens-Mack J.H."/>
            <person name="Li F.W."/>
            <person name="Wang L."/>
        </authorList>
    </citation>
    <scope>NUCLEOTIDE SEQUENCE [LARGE SCALE GENOMIC DNA]</scope>
    <source>
        <strain evidence="2">cv. PW_Plant_1</strain>
    </source>
</reference>
<keyword evidence="2" id="KW-1185">Reference proteome</keyword>
<evidence type="ECO:0000313" key="1">
    <source>
        <dbReference type="EMBL" id="KAJ7553492.1"/>
    </source>
</evidence>
<dbReference type="EMBL" id="CM055097">
    <property type="protein sequence ID" value="KAJ7553492.1"/>
    <property type="molecule type" value="Genomic_DNA"/>
</dbReference>
<sequence length="104" mass="11294">MQLVLMHQHQVAQPQSAPRLWTPFLPTSSLHGFKVSSATVLRTPGYAQRGALHVAASSSAQTVAPSVSQDTPSPSTFFFPFFLAFEGLPISWSSSHSPHPRHPC</sequence>
<evidence type="ECO:0000313" key="2">
    <source>
        <dbReference type="Proteomes" id="UP001162992"/>
    </source>
</evidence>
<accession>A0ACC2DHB0</accession>
<organism evidence="1 2">
    <name type="scientific">Diphasiastrum complanatum</name>
    <name type="common">Issler's clubmoss</name>
    <name type="synonym">Lycopodium complanatum</name>
    <dbReference type="NCBI Taxonomy" id="34168"/>
    <lineage>
        <taxon>Eukaryota</taxon>
        <taxon>Viridiplantae</taxon>
        <taxon>Streptophyta</taxon>
        <taxon>Embryophyta</taxon>
        <taxon>Tracheophyta</taxon>
        <taxon>Lycopodiopsida</taxon>
        <taxon>Lycopodiales</taxon>
        <taxon>Lycopodiaceae</taxon>
        <taxon>Lycopodioideae</taxon>
        <taxon>Diphasiastrum</taxon>
    </lineage>
</organism>
<dbReference type="Proteomes" id="UP001162992">
    <property type="component" value="Chromosome 6"/>
</dbReference>
<protein>
    <submittedName>
        <fullName evidence="1">Uncharacterized protein</fullName>
    </submittedName>
</protein>
<proteinExistence type="predicted"/>
<comment type="caution">
    <text evidence="1">The sequence shown here is derived from an EMBL/GenBank/DDBJ whole genome shotgun (WGS) entry which is preliminary data.</text>
</comment>
<gene>
    <name evidence="1" type="ORF">O6H91_06G100200</name>
</gene>
<name>A0ACC2DHB0_DIPCM</name>